<dbReference type="InterPro" id="IPR016849">
    <property type="entry name" value="Rtt109"/>
</dbReference>
<evidence type="ECO:0000256" key="2">
    <source>
        <dbReference type="ARBA" id="ARBA00013184"/>
    </source>
</evidence>
<dbReference type="EC" id="2.3.1.48" evidence="2"/>
<feature type="region of interest" description="Disordered" evidence="10">
    <location>
        <begin position="487"/>
        <end position="558"/>
    </location>
</feature>
<accession>A0ABR3XJV8</accession>
<feature type="compositionally biased region" description="Low complexity" evidence="10">
    <location>
        <begin position="514"/>
        <end position="528"/>
    </location>
</feature>
<dbReference type="EMBL" id="JAVDPF010000016">
    <property type="protein sequence ID" value="KAL1875997.1"/>
    <property type="molecule type" value="Genomic_DNA"/>
</dbReference>
<evidence type="ECO:0000256" key="7">
    <source>
        <dbReference type="ARBA" id="ARBA00023163"/>
    </source>
</evidence>
<dbReference type="SMART" id="SM01250">
    <property type="entry name" value="KAT11"/>
    <property type="match status" value="1"/>
</dbReference>
<protein>
    <recommendedName>
        <fullName evidence="2">histone acetyltransferase</fullName>
        <ecNumber evidence="2">2.3.1.48</ecNumber>
    </recommendedName>
</protein>
<name>A0ABR3XJV8_9EURO</name>
<keyword evidence="6" id="KW-0805">Transcription regulation</keyword>
<dbReference type="Proteomes" id="UP001583193">
    <property type="component" value="Unassembled WGS sequence"/>
</dbReference>
<dbReference type="InterPro" id="IPR013178">
    <property type="entry name" value="Histone_AcTrfase_Rtt109/CBP"/>
</dbReference>
<keyword evidence="8" id="KW-0539">Nucleus</keyword>
<evidence type="ECO:0000256" key="10">
    <source>
        <dbReference type="SAM" id="MobiDB-lite"/>
    </source>
</evidence>
<dbReference type="PANTHER" id="PTHR31571">
    <property type="entry name" value="ALTERED INHERITANCE OF MITOCHONDRIA PROTEIN 6"/>
    <property type="match status" value="1"/>
</dbReference>
<comment type="subcellular location">
    <subcellularLocation>
        <location evidence="1">Nucleus</location>
    </subcellularLocation>
</comment>
<keyword evidence="12" id="KW-1185">Reference proteome</keyword>
<keyword evidence="7" id="KW-0804">Transcription</keyword>
<feature type="region of interest" description="Disordered" evidence="10">
    <location>
        <begin position="330"/>
        <end position="422"/>
    </location>
</feature>
<evidence type="ECO:0000256" key="5">
    <source>
        <dbReference type="ARBA" id="ARBA00022990"/>
    </source>
</evidence>
<organism evidence="11 12">
    <name type="scientific">Paecilomyces lecythidis</name>
    <dbReference type="NCBI Taxonomy" id="3004212"/>
    <lineage>
        <taxon>Eukaryota</taxon>
        <taxon>Fungi</taxon>
        <taxon>Dikarya</taxon>
        <taxon>Ascomycota</taxon>
        <taxon>Pezizomycotina</taxon>
        <taxon>Eurotiomycetes</taxon>
        <taxon>Eurotiomycetidae</taxon>
        <taxon>Eurotiales</taxon>
        <taxon>Thermoascaceae</taxon>
        <taxon>Paecilomyces</taxon>
    </lineage>
</organism>
<evidence type="ECO:0000313" key="11">
    <source>
        <dbReference type="EMBL" id="KAL1875997.1"/>
    </source>
</evidence>
<keyword evidence="5" id="KW-0007">Acetylation</keyword>
<dbReference type="InterPro" id="IPR051236">
    <property type="entry name" value="HAT_RTT109-like"/>
</dbReference>
<dbReference type="PANTHER" id="PTHR31571:SF2">
    <property type="entry name" value="HISTONE ACETYLTRANSFERASE RTT109"/>
    <property type="match status" value="1"/>
</dbReference>
<keyword evidence="3" id="KW-0808">Transferase</keyword>
<comment type="catalytic activity">
    <reaction evidence="9">
        <text>L-lysyl-[histone] + acetyl-CoA = N(6)-acetyl-L-lysyl-[histone] + CoA + H(+)</text>
        <dbReference type="Rhea" id="RHEA:21992"/>
        <dbReference type="Rhea" id="RHEA-COMP:9845"/>
        <dbReference type="Rhea" id="RHEA-COMP:11338"/>
        <dbReference type="ChEBI" id="CHEBI:15378"/>
        <dbReference type="ChEBI" id="CHEBI:29969"/>
        <dbReference type="ChEBI" id="CHEBI:57287"/>
        <dbReference type="ChEBI" id="CHEBI:57288"/>
        <dbReference type="ChEBI" id="CHEBI:61930"/>
        <dbReference type="EC" id="2.3.1.48"/>
    </reaction>
    <physiologicalReaction direction="left-to-right" evidence="9">
        <dbReference type="Rhea" id="RHEA:21993"/>
    </physiologicalReaction>
</comment>
<feature type="compositionally biased region" description="Low complexity" evidence="10">
    <location>
        <begin position="395"/>
        <end position="409"/>
    </location>
</feature>
<comment type="caution">
    <text evidence="11">The sequence shown here is derived from an EMBL/GenBank/DDBJ whole genome shotgun (WGS) entry which is preliminary data.</text>
</comment>
<keyword evidence="4" id="KW-0227">DNA damage</keyword>
<evidence type="ECO:0000256" key="1">
    <source>
        <dbReference type="ARBA" id="ARBA00004123"/>
    </source>
</evidence>
<evidence type="ECO:0000256" key="3">
    <source>
        <dbReference type="ARBA" id="ARBA00022679"/>
    </source>
</evidence>
<evidence type="ECO:0000256" key="9">
    <source>
        <dbReference type="ARBA" id="ARBA00048940"/>
    </source>
</evidence>
<feature type="compositionally biased region" description="Polar residues" evidence="10">
    <location>
        <begin position="487"/>
        <end position="496"/>
    </location>
</feature>
<evidence type="ECO:0000313" key="12">
    <source>
        <dbReference type="Proteomes" id="UP001583193"/>
    </source>
</evidence>
<gene>
    <name evidence="11" type="ORF">Plec18167_005258</name>
</gene>
<evidence type="ECO:0000256" key="6">
    <source>
        <dbReference type="ARBA" id="ARBA00023015"/>
    </source>
</evidence>
<dbReference type="PROSITE" id="PS51728">
    <property type="entry name" value="RTT109_HAT"/>
    <property type="match status" value="1"/>
</dbReference>
<evidence type="ECO:0000256" key="8">
    <source>
        <dbReference type="ARBA" id="ARBA00023242"/>
    </source>
</evidence>
<reference evidence="11 12" key="1">
    <citation type="journal article" date="2024" name="IMA Fungus">
        <title>IMA Genome - F19 : A genome assembly and annotation guide to empower mycologists, including annotated draft genome sequences of Ceratocystis pirilliformis, Diaporthe australafricana, Fusarium ophioides, Paecilomyces lecythidis, and Sporothrix stenoceras.</title>
        <authorList>
            <person name="Aylward J."/>
            <person name="Wilson A.M."/>
            <person name="Visagie C.M."/>
            <person name="Spraker J."/>
            <person name="Barnes I."/>
            <person name="Buitendag C."/>
            <person name="Ceriani C."/>
            <person name="Del Mar Angel L."/>
            <person name="du Plessis D."/>
            <person name="Fuchs T."/>
            <person name="Gasser K."/>
            <person name="Kramer D."/>
            <person name="Li W."/>
            <person name="Munsamy K."/>
            <person name="Piso A."/>
            <person name="Price J.L."/>
            <person name="Sonnekus B."/>
            <person name="Thomas C."/>
            <person name="van der Nest A."/>
            <person name="van Dijk A."/>
            <person name="van Heerden A."/>
            <person name="van Vuuren N."/>
            <person name="Yilmaz N."/>
            <person name="Duong T.A."/>
            <person name="van der Merwe N.A."/>
            <person name="Wingfield M.J."/>
            <person name="Wingfield B.D."/>
        </authorList>
    </citation>
    <scope>NUCLEOTIDE SEQUENCE [LARGE SCALE GENOMIC DNA]</scope>
    <source>
        <strain evidence="11 12">CMW 18167</strain>
    </source>
</reference>
<proteinExistence type="predicted"/>
<sequence length="558" mass="61030">MAKLELGDLLAEILPKDVGITVRHVSTTPTQCDAIFSAPPGEEPEVTYCESHFLAVSIKADENAGHDVLVFGMEVLVYSTDRLTTLFVSKADSTGYLHLLKAPPKLSLLRTISTTFLSYLVKTRQRPGIRLVLSLFARAQNQYLFPGSIDNSGKHVLDDRGLIKWWCRAFDPILREHEPESSSKDKAILDQNVESAKSSATAYLIVPGCDKFETRAFFPPSAKTDDPNRPRWVNSYPLHQICMNPEAPPRCLVPRFPDDPKARFLLDLDDELPQPTEGTSSSENAGQWRSVKSLSQFWEMMAFRQECSAGRLVGFLWLVVNPPGLINSDDMAGHQTRTAKDTDGVLSSTTLPTKELAETKETSEIPASLSDSSTAAEGTTEKPGSPEGGEDKNNSSVSIPQLSSVSESIPPSNGTGGTHAFHWPEAGRGHVVLSDSDYKSANDCLIEQDFETQELAVASTKTWVDKVASLADELIWGEWVMGRKPINENSSNQSEKANLIDTGLVRKRKKEEGGTTTNTESAAAGAESPDTTSKPDAPHASETVNVLNANFIRKKKKT</sequence>
<evidence type="ECO:0000256" key="4">
    <source>
        <dbReference type="ARBA" id="ARBA00022763"/>
    </source>
</evidence>
<dbReference type="Pfam" id="PF08214">
    <property type="entry name" value="HAT_KAT11"/>
    <property type="match status" value="1"/>
</dbReference>